<dbReference type="EMBL" id="JACATZ010000001">
    <property type="protein sequence ID" value="NWJ44949.1"/>
    <property type="molecule type" value="Genomic_DNA"/>
</dbReference>
<evidence type="ECO:0000313" key="2">
    <source>
        <dbReference type="EMBL" id="NWJ44949.1"/>
    </source>
</evidence>
<accession>A0A8T7LZG8</accession>
<feature type="region of interest" description="Disordered" evidence="1">
    <location>
        <begin position="31"/>
        <end position="66"/>
    </location>
</feature>
<reference evidence="2 4" key="1">
    <citation type="submission" date="2020-06" db="EMBL/GenBank/DDBJ databases">
        <title>Anoxygenic phototrophic Chloroflexota member uses a Type I reaction center.</title>
        <authorList>
            <person name="Tsuji J.M."/>
            <person name="Shaw N.A."/>
            <person name="Nagashima S."/>
            <person name="Venkiteswaran J."/>
            <person name="Schiff S.L."/>
            <person name="Hanada S."/>
            <person name="Tank M."/>
            <person name="Neufeld J.D."/>
        </authorList>
    </citation>
    <scope>NUCLEOTIDE SEQUENCE [LARGE SCALE GENOMIC DNA]</scope>
    <source>
        <strain evidence="2">L227-S17</strain>
    </source>
</reference>
<evidence type="ECO:0000313" key="5">
    <source>
        <dbReference type="Proteomes" id="UP001431572"/>
    </source>
</evidence>
<dbReference type="RefSeq" id="WP_341468723.1">
    <property type="nucleotide sequence ID" value="NZ_CP128399.1"/>
</dbReference>
<dbReference type="EMBL" id="CP128399">
    <property type="protein sequence ID" value="WJW66830.1"/>
    <property type="molecule type" value="Genomic_DNA"/>
</dbReference>
<organism evidence="2 4">
    <name type="scientific">Candidatus Chlorohelix allophototropha</name>
    <dbReference type="NCBI Taxonomy" id="3003348"/>
    <lineage>
        <taxon>Bacteria</taxon>
        <taxon>Bacillati</taxon>
        <taxon>Chloroflexota</taxon>
        <taxon>Chloroflexia</taxon>
        <taxon>Candidatus Chloroheliales</taxon>
        <taxon>Candidatus Chloroheliaceae</taxon>
        <taxon>Candidatus Chlorohelix</taxon>
    </lineage>
</organism>
<dbReference type="Proteomes" id="UP000521676">
    <property type="component" value="Unassembled WGS sequence"/>
</dbReference>
<name>A0A8T7LZG8_9CHLR</name>
<protein>
    <submittedName>
        <fullName evidence="2">DUF4177 domain-containing protein</fullName>
    </submittedName>
</protein>
<dbReference type="AlphaFoldDB" id="A0A8T7LZG8"/>
<dbReference type="Proteomes" id="UP001431572">
    <property type="component" value="Chromosome 1"/>
</dbReference>
<evidence type="ECO:0000313" key="3">
    <source>
        <dbReference type="EMBL" id="WJW66830.1"/>
    </source>
</evidence>
<proteinExistence type="predicted"/>
<reference evidence="3" key="2">
    <citation type="journal article" date="2024" name="Nature">
        <title>Anoxygenic phototroph of the Chloroflexota uses a type I reaction centre.</title>
        <authorList>
            <person name="Tsuji J.M."/>
            <person name="Shaw N.A."/>
            <person name="Nagashima S."/>
            <person name="Venkiteswaran J.J."/>
            <person name="Schiff S.L."/>
            <person name="Watanabe T."/>
            <person name="Fukui M."/>
            <person name="Hanada S."/>
            <person name="Tank M."/>
            <person name="Neufeld J.D."/>
        </authorList>
    </citation>
    <scope>NUCLEOTIDE SEQUENCE</scope>
    <source>
        <strain evidence="3">L227-S17</strain>
    </source>
</reference>
<sequence length="162" mass="18533">MSDRFNLPPNWQDMFGQFVREGQNWLGKIESSMNSTMPRPEQVEIEEEEEGEGDTPPKARKHTSTPYTGQRWEYKVAYVNFKGQISAEGEQLLIGRGERRSTFVRKFLDELGAEGWELSGVSPLGVSENSYFVFKRPATRAAEPIERKVEAKEEPTTEDDVL</sequence>
<feature type="compositionally biased region" description="Acidic residues" evidence="1">
    <location>
        <begin position="43"/>
        <end position="53"/>
    </location>
</feature>
<evidence type="ECO:0000313" key="4">
    <source>
        <dbReference type="Proteomes" id="UP000521676"/>
    </source>
</evidence>
<evidence type="ECO:0000256" key="1">
    <source>
        <dbReference type="SAM" id="MobiDB-lite"/>
    </source>
</evidence>
<gene>
    <name evidence="2" type="ORF">HXX08_03635</name>
    <name evidence="3" type="ORF">OZ401_000075</name>
</gene>
<keyword evidence="5" id="KW-1185">Reference proteome</keyword>